<feature type="transmembrane region" description="Helical" evidence="1">
    <location>
        <begin position="44"/>
        <end position="77"/>
    </location>
</feature>
<gene>
    <name evidence="2" type="ORF">COU32_00510</name>
</gene>
<dbReference type="EMBL" id="PFBY01000009">
    <property type="protein sequence ID" value="PIR76715.1"/>
    <property type="molecule type" value="Genomic_DNA"/>
</dbReference>
<keyword evidence="1" id="KW-0472">Membrane</keyword>
<name>A0A2H0TX48_9BACT</name>
<dbReference type="AlphaFoldDB" id="A0A2H0TX48"/>
<sequence>MLWQDLTITIVSIVLSLAMLPQVYHGYKQKRGHMHHATSIPTIVGLYVLCFVYFSLGLVFSTIVTFLTGTLWIVLFLQRWHYGEPNIDKEQES</sequence>
<proteinExistence type="predicted"/>
<keyword evidence="1" id="KW-0812">Transmembrane</keyword>
<accession>A0A2H0TX48</accession>
<evidence type="ECO:0000313" key="2">
    <source>
        <dbReference type="EMBL" id="PIR76715.1"/>
    </source>
</evidence>
<reference evidence="3" key="1">
    <citation type="submission" date="2017-09" db="EMBL/GenBank/DDBJ databases">
        <title>Depth-based differentiation of microbial function through sediment-hosted aquifers and enrichment of novel symbionts in the deep terrestrial subsurface.</title>
        <authorList>
            <person name="Probst A.J."/>
            <person name="Ladd B."/>
            <person name="Jarett J.K."/>
            <person name="Geller-Mcgrath D.E."/>
            <person name="Sieber C.M.K."/>
            <person name="Emerson J.B."/>
            <person name="Anantharaman K."/>
            <person name="Thomas B.C."/>
            <person name="Malmstrom R."/>
            <person name="Stieglmeier M."/>
            <person name="Klingl A."/>
            <person name="Woyke T."/>
            <person name="Ryan C.M."/>
            <person name="Banfield J.F."/>
        </authorList>
    </citation>
    <scope>NUCLEOTIDE SEQUENCE [LARGE SCALE GENOMIC DNA]</scope>
</reference>
<feature type="transmembrane region" description="Helical" evidence="1">
    <location>
        <begin position="6"/>
        <end position="24"/>
    </location>
</feature>
<organism evidence="2 3">
    <name type="scientific">Candidatus Magasanikbacteria bacterium CG10_big_fil_rev_8_21_14_0_10_42_10</name>
    <dbReference type="NCBI Taxonomy" id="1974649"/>
    <lineage>
        <taxon>Bacteria</taxon>
        <taxon>Candidatus Magasanikiibacteriota</taxon>
    </lineage>
</organism>
<keyword evidence="1" id="KW-1133">Transmembrane helix</keyword>
<evidence type="ECO:0000256" key="1">
    <source>
        <dbReference type="SAM" id="Phobius"/>
    </source>
</evidence>
<comment type="caution">
    <text evidence="2">The sequence shown here is derived from an EMBL/GenBank/DDBJ whole genome shotgun (WGS) entry which is preliminary data.</text>
</comment>
<evidence type="ECO:0000313" key="3">
    <source>
        <dbReference type="Proteomes" id="UP000231530"/>
    </source>
</evidence>
<dbReference type="Proteomes" id="UP000231530">
    <property type="component" value="Unassembled WGS sequence"/>
</dbReference>
<protein>
    <submittedName>
        <fullName evidence="2">Uncharacterized protein</fullName>
    </submittedName>
</protein>